<evidence type="ECO:0000313" key="1">
    <source>
        <dbReference type="EMBL" id="JAC10993.1"/>
    </source>
</evidence>
<dbReference type="AlphaFoldDB" id="A0A023EPN7"/>
<proteinExistence type="evidence at transcript level"/>
<dbReference type="Pfam" id="PF10712">
    <property type="entry name" value="NAD-GH"/>
    <property type="match status" value="1"/>
</dbReference>
<reference evidence="1" key="1">
    <citation type="journal article" date="2014" name="PLoS Negl. Trop. Dis.">
        <title>Identification and characterization of seminal fluid proteins in the Asian tiger mosquito, Aedes albopictus.</title>
        <authorList>
            <person name="Boes K.E."/>
            <person name="Ribeiro J.M."/>
            <person name="Wong A."/>
            <person name="Harrington L.C."/>
            <person name="Wolfner M.F."/>
            <person name="Sirot L.K."/>
        </authorList>
    </citation>
    <scope>NUCLEOTIDE SEQUENCE</scope>
    <source>
        <tissue evidence="1">Reproductive organs</tissue>
    </source>
</reference>
<dbReference type="EMBL" id="GAPW01002605">
    <property type="protein sequence ID" value="JAC10993.1"/>
    <property type="molecule type" value="mRNA"/>
</dbReference>
<dbReference type="InterPro" id="IPR019651">
    <property type="entry name" value="Glutamate_DH_NAD-spec"/>
</dbReference>
<feature type="non-terminal residue" evidence="1">
    <location>
        <position position="1"/>
    </location>
</feature>
<accession>A0A023EPN7</accession>
<organism evidence="1">
    <name type="scientific">Aedes albopictus</name>
    <name type="common">Asian tiger mosquito</name>
    <name type="synonym">Stegomyia albopicta</name>
    <dbReference type="NCBI Taxonomy" id="7160"/>
    <lineage>
        <taxon>Eukaryota</taxon>
        <taxon>Metazoa</taxon>
        <taxon>Ecdysozoa</taxon>
        <taxon>Arthropoda</taxon>
        <taxon>Hexapoda</taxon>
        <taxon>Insecta</taxon>
        <taxon>Pterygota</taxon>
        <taxon>Neoptera</taxon>
        <taxon>Endopterygota</taxon>
        <taxon>Diptera</taxon>
        <taxon>Nematocera</taxon>
        <taxon>Culicoidea</taxon>
        <taxon>Culicidae</taxon>
        <taxon>Culicinae</taxon>
        <taxon>Aedini</taxon>
        <taxon>Aedes</taxon>
        <taxon>Stegomyia</taxon>
    </lineage>
</organism>
<name>A0A023EPN7_AEDAL</name>
<keyword evidence="1" id="KW-0346">Stress response</keyword>
<protein>
    <submittedName>
        <fullName evidence="1">Putative heat shock 70 cb</fullName>
    </submittedName>
</protein>
<sequence length="324" mass="36218">LKSGAEQVGAKFLKASPGNLCVKVDSIRQGVDLDCGLSAGRQCALRSLTCRSQTSQSARIRSDVLLVLALEFFHEMGQHAIIEIFSSQVSIASCGFDLKQRTLVDAQDGDVKCATTQIEDQNISFTFEVLVQTVSQCSCRRFVDDSHHIESRNDPGVLRGLTLGIVEIRRNRDDCVFHVSPQISLGTFLHLDQNHRADFFRGEFFDFALEFDLNLRFSMIVDDLERPMLQIGLNLRIVEPTANQPLRIEHRVLRIQGHLVLGRITNQPLRVRKGHTTGSGAISLVVGDDFHFAMLEHSHTGVGRSQVDTNCRHFALDSLTFNTF</sequence>